<dbReference type="Proteomes" id="UP000326837">
    <property type="component" value="Chromosome"/>
</dbReference>
<evidence type="ECO:0000313" key="3">
    <source>
        <dbReference type="Proteomes" id="UP000326837"/>
    </source>
</evidence>
<gene>
    <name evidence="2" type="ORF">PLANPX_3293</name>
</gene>
<dbReference type="AlphaFoldDB" id="A0A5K7XFM9"/>
<protein>
    <submittedName>
        <fullName evidence="2">Uncharacterized protein</fullName>
    </submittedName>
</protein>
<name>A0A5K7XFM9_9BACT</name>
<keyword evidence="3" id="KW-1185">Reference proteome</keyword>
<organism evidence="2 3">
    <name type="scientific">Lacipirellula parvula</name>
    <dbReference type="NCBI Taxonomy" id="2650471"/>
    <lineage>
        <taxon>Bacteria</taxon>
        <taxon>Pseudomonadati</taxon>
        <taxon>Planctomycetota</taxon>
        <taxon>Planctomycetia</taxon>
        <taxon>Pirellulales</taxon>
        <taxon>Lacipirellulaceae</taxon>
        <taxon>Lacipirellula</taxon>
    </lineage>
</organism>
<proteinExistence type="predicted"/>
<sequence length="92" mass="9646">MLDSISERLAISPPPQRTTGRDAARSTRNMLVANADLDVQEVAGRLPSNVAVTATGEQHVPTLSPQTSVAAIMQRMVGAMKDISLNTTTGTG</sequence>
<reference evidence="3" key="1">
    <citation type="submission" date="2019-10" db="EMBL/GenBank/DDBJ databases">
        <title>Lacipirellula parvula gen. nov., sp. nov., representing a lineage of planctomycetes widespread in freshwater anoxic habitats, and description of the family Lacipirellulaceae.</title>
        <authorList>
            <person name="Dedysh S.N."/>
            <person name="Kulichevskaya I.S."/>
            <person name="Beletsky A.V."/>
            <person name="Rakitin A.L."/>
            <person name="Mardanov A.V."/>
            <person name="Ivanova A.A."/>
            <person name="Saltykova V.X."/>
            <person name="Rijpstra W.I.C."/>
            <person name="Sinninghe Damste J.S."/>
            <person name="Ravin N.V."/>
        </authorList>
    </citation>
    <scope>NUCLEOTIDE SEQUENCE [LARGE SCALE GENOMIC DNA]</scope>
    <source>
        <strain evidence="3">PX69</strain>
    </source>
</reference>
<dbReference type="KEGG" id="lpav:PLANPX_3293"/>
<feature type="region of interest" description="Disordered" evidence="1">
    <location>
        <begin position="1"/>
        <end position="24"/>
    </location>
</feature>
<dbReference type="EMBL" id="AP021861">
    <property type="protein sequence ID" value="BBO33681.1"/>
    <property type="molecule type" value="Genomic_DNA"/>
</dbReference>
<accession>A0A5K7XFM9</accession>
<evidence type="ECO:0000256" key="1">
    <source>
        <dbReference type="SAM" id="MobiDB-lite"/>
    </source>
</evidence>
<evidence type="ECO:0000313" key="2">
    <source>
        <dbReference type="EMBL" id="BBO33681.1"/>
    </source>
</evidence>